<dbReference type="RefSeq" id="WP_170266995.1">
    <property type="nucleotide sequence ID" value="NZ_BKAG01000046.1"/>
</dbReference>
<dbReference type="EMBL" id="BKAG01000046">
    <property type="protein sequence ID" value="GEP45325.1"/>
    <property type="molecule type" value="Genomic_DNA"/>
</dbReference>
<dbReference type="AlphaFoldDB" id="A0A512MF12"/>
<reference evidence="3 4" key="1">
    <citation type="submission" date="2019-07" db="EMBL/GenBank/DDBJ databases">
        <title>Whole genome shotgun sequence of Brevifollis gellanilyticus NBRC 108608.</title>
        <authorList>
            <person name="Hosoyama A."/>
            <person name="Uohara A."/>
            <person name="Ohji S."/>
            <person name="Ichikawa N."/>
        </authorList>
    </citation>
    <scope>NUCLEOTIDE SEQUENCE [LARGE SCALE GENOMIC DNA]</scope>
    <source>
        <strain evidence="3 4">NBRC 108608</strain>
    </source>
</reference>
<comment type="caution">
    <text evidence="3">The sequence shown here is derived from an EMBL/GenBank/DDBJ whole genome shotgun (WGS) entry which is preliminary data.</text>
</comment>
<accession>A0A512MF12</accession>
<name>A0A512MF12_9BACT</name>
<dbReference type="Proteomes" id="UP000321577">
    <property type="component" value="Unassembled WGS sequence"/>
</dbReference>
<dbReference type="Pfam" id="PF12146">
    <property type="entry name" value="Hydrolase_4"/>
    <property type="match status" value="1"/>
</dbReference>
<feature type="domain" description="Serine aminopeptidase S33" evidence="2">
    <location>
        <begin position="68"/>
        <end position="179"/>
    </location>
</feature>
<evidence type="ECO:0000313" key="3">
    <source>
        <dbReference type="EMBL" id="GEP45325.1"/>
    </source>
</evidence>
<keyword evidence="1" id="KW-1133">Transmembrane helix</keyword>
<evidence type="ECO:0000259" key="2">
    <source>
        <dbReference type="Pfam" id="PF12146"/>
    </source>
</evidence>
<keyword evidence="1" id="KW-0812">Transmembrane</keyword>
<dbReference type="InterPro" id="IPR022742">
    <property type="entry name" value="Hydrolase_4"/>
</dbReference>
<evidence type="ECO:0000313" key="4">
    <source>
        <dbReference type="Proteomes" id="UP000321577"/>
    </source>
</evidence>
<feature type="transmembrane region" description="Helical" evidence="1">
    <location>
        <begin position="17"/>
        <end position="38"/>
    </location>
</feature>
<dbReference type="InterPro" id="IPR029058">
    <property type="entry name" value="AB_hydrolase_fold"/>
</dbReference>
<evidence type="ECO:0000256" key="1">
    <source>
        <dbReference type="SAM" id="Phobius"/>
    </source>
</evidence>
<gene>
    <name evidence="3" type="ORF">BGE01nite_46160</name>
</gene>
<dbReference type="SUPFAM" id="SSF53474">
    <property type="entry name" value="alpha/beta-Hydrolases"/>
    <property type="match status" value="1"/>
</dbReference>
<keyword evidence="1" id="KW-0472">Membrane</keyword>
<dbReference type="Gene3D" id="3.40.50.1820">
    <property type="entry name" value="alpha/beta hydrolase"/>
    <property type="match status" value="1"/>
</dbReference>
<sequence length="275" mass="29372">MTTSSTTPRKSRWRRRVLWGLAFIVAACAIKFLLHLLLPRNFNAGGEVVTLPLQGGPQNMPFYCQTETPKGLVILGTGDGGWSYWEENVAQHLAKDGYAVGGWDCRKFADSRKYDHAQLCAGYKAAVDAVRQRSGAGEDVPVWYGGWSTGAEQSLAAATADDRPAHLAGLLLAAPGERGRYGITTADLLGKLPTGPGSFALAELAPKLRGVPVAQFAAGLDPMDDVTWLNAYRGGPKRLFPLPGLLHDMGGAGATFLSVLDEALSWTLNPLPSLP</sequence>
<organism evidence="3 4">
    <name type="scientific">Brevifollis gellanilyticus</name>
    <dbReference type="NCBI Taxonomy" id="748831"/>
    <lineage>
        <taxon>Bacteria</taxon>
        <taxon>Pseudomonadati</taxon>
        <taxon>Verrucomicrobiota</taxon>
        <taxon>Verrucomicrobiia</taxon>
        <taxon>Verrucomicrobiales</taxon>
        <taxon>Verrucomicrobiaceae</taxon>
    </lineage>
</organism>
<keyword evidence="4" id="KW-1185">Reference proteome</keyword>
<protein>
    <recommendedName>
        <fullName evidence="2">Serine aminopeptidase S33 domain-containing protein</fullName>
    </recommendedName>
</protein>
<proteinExistence type="predicted"/>